<dbReference type="SUPFAM" id="SSF56672">
    <property type="entry name" value="DNA/RNA polymerases"/>
    <property type="match status" value="1"/>
</dbReference>
<protein>
    <recommendedName>
        <fullName evidence="1">Reverse transcriptase domain-containing protein</fullName>
    </recommendedName>
</protein>
<sequence length="1289" mass="145699">MTTDSFGQAFWSHDTSPVFTGQAGVGLLLTSSCPLTDCIDLSPFFVEEAPTIANRYMVIQGTLHMTTVYVHVVYAPVDETDRAIFFTNLPTDFPPGALHIVCGDFNTTTEPLDHGQSADRRARFDQSRLPFLAWQHALNVVDPWRLQNPEVQEYTAPHGARRIDLVLLSPLLFSNHLHSIKHAMGMKWHLSDHVPILFTLHTRCWTPRSVKPPWRCPPWLLQLKTVQTRLRASLDSFLERLGPPSLANYNPGCLLDEHKRADSIILREAYEEYNQVNNRKLYDLLVAKRQREYTHRMDPSHATATALETASVAYDAFYKVLIEVKKQNKFDKEVDSGESCSRDFLRRPSQNAFATKIPVRTESEHRSTTSTFRAYWADVFHSPSTDIAPHPRPYDHQKLASILTSSTASLTSIQRQHLDAPLTARDFFEAITHTAKDKAPGPDGLPIEYYTLHAHDWAYILSMTYASQLGKGRMSKFQRRAHLSLLYKTGDRTLPGSYRPLTLLNADAKLGPKILSYRLGSVLPTIIHEDQFGFIPNRSIHQALFKFSSIDQYFKHEYERWDADHNSTPRPDAAGGVLLDFAKAFDSVLWPVLDIILTHFNFGPTFRAWVSTFFTGTLVSLLFNRKPIAPFELGGGVRQGDPLSPGLFVVFIEPMLTYLRHHMRTMNVVTGDTSHSVLAFADDCTGLLRDLEDTPAFLALVDDFCQATGMQLNLKKTIVVPFAPRLSSDLRRRIEYLGIKVTRDGERAKLLGIHFGPTLIPSERYDHLVAAVHSRCLLWRFRARTLRGKVVILRTIILPLLWYTATVTATTQGTIDRFMPSIVNFVNGSTTSNIPNQATRGQLSKVWHTCAPEDGGLGLPHLLTTALALQLNLFVNGLRHLRHRPTLLPGWLAPALTLFDFALRGQGSGLDILYMRFSPLSRNVPASTIRPLGPYLHQLLCTWHDHVNSMTWKDFTPAEATEMPFWANFLVTPGSRTLHDISTNSTHVSNQGLISIQDFLDHGLDPPTQSQLYTLLLQPTTRQRALRSSKVISTHLAPLLAKATLASTATLPRRTRAAMHSWLLSGTPLHAVTAASIRRSRPRPAPPEINTTTLGISNPPHWARVWRQELKMDAHLLPIFGDLKFRLQHNALGFLYKYGWRRDSVACVHGCPSRETGGHLFWDCTLAQHVWNPFLTAMAPIYGALTWRTLLYTDEYDPAPAEKKTYQLELFTLLGLVRAIVFRQLWLNRNRVLYKAIPNVDAVTIIAQVSSFLHLHQAQLHFRKRHWRNGMISASYAEGPGIDPLRAQD</sequence>
<dbReference type="InterPro" id="IPR000477">
    <property type="entry name" value="RT_dom"/>
</dbReference>
<dbReference type="Gene3D" id="3.60.10.10">
    <property type="entry name" value="Endonuclease/exonuclease/phosphatase"/>
    <property type="match status" value="1"/>
</dbReference>
<name>A0A397CVC0_APHAT</name>
<evidence type="ECO:0000313" key="3">
    <source>
        <dbReference type="EMBL" id="RHZ13065.1"/>
    </source>
</evidence>
<dbReference type="PANTHER" id="PTHR19446">
    <property type="entry name" value="REVERSE TRANSCRIPTASES"/>
    <property type="match status" value="1"/>
</dbReference>
<dbReference type="Proteomes" id="UP000286510">
    <property type="component" value="Unassembled WGS sequence"/>
</dbReference>
<organism evidence="2 4">
    <name type="scientific">Aphanomyces astaci</name>
    <name type="common">Crayfish plague agent</name>
    <dbReference type="NCBI Taxonomy" id="112090"/>
    <lineage>
        <taxon>Eukaryota</taxon>
        <taxon>Sar</taxon>
        <taxon>Stramenopiles</taxon>
        <taxon>Oomycota</taxon>
        <taxon>Saprolegniomycetes</taxon>
        <taxon>Saprolegniales</taxon>
        <taxon>Verrucalvaceae</taxon>
        <taxon>Aphanomyces</taxon>
    </lineage>
</organism>
<dbReference type="Pfam" id="PF00078">
    <property type="entry name" value="RVT_1"/>
    <property type="match status" value="1"/>
</dbReference>
<comment type="caution">
    <text evidence="2">The sequence shown here is derived from an EMBL/GenBank/DDBJ whole genome shotgun (WGS) entry which is preliminary data.</text>
</comment>
<feature type="domain" description="Reverse transcriptase" evidence="1">
    <location>
        <begin position="467"/>
        <end position="741"/>
    </location>
</feature>
<proteinExistence type="predicted"/>
<dbReference type="SUPFAM" id="SSF56219">
    <property type="entry name" value="DNase I-like"/>
    <property type="match status" value="1"/>
</dbReference>
<dbReference type="EMBL" id="QUTC01006758">
    <property type="protein sequence ID" value="RHY50558.1"/>
    <property type="molecule type" value="Genomic_DNA"/>
</dbReference>
<dbReference type="InterPro" id="IPR043502">
    <property type="entry name" value="DNA/RNA_pol_sf"/>
</dbReference>
<evidence type="ECO:0000313" key="4">
    <source>
        <dbReference type="Proteomes" id="UP000265716"/>
    </source>
</evidence>
<dbReference type="Proteomes" id="UP000265716">
    <property type="component" value="Unassembled WGS sequence"/>
</dbReference>
<gene>
    <name evidence="3" type="ORF">DYB26_006272</name>
    <name evidence="2" type="ORF">DYB38_008020</name>
</gene>
<accession>A0A397CVC0</accession>
<dbReference type="InterPro" id="IPR036691">
    <property type="entry name" value="Endo/exonu/phosph_ase_sf"/>
</dbReference>
<evidence type="ECO:0000259" key="1">
    <source>
        <dbReference type="PROSITE" id="PS50878"/>
    </source>
</evidence>
<dbReference type="CDD" id="cd01650">
    <property type="entry name" value="RT_nLTR_like"/>
    <property type="match status" value="1"/>
</dbReference>
<reference evidence="4 5" key="1">
    <citation type="submission" date="2018-08" db="EMBL/GenBank/DDBJ databases">
        <title>Aphanomyces genome sequencing and annotation.</title>
        <authorList>
            <person name="Minardi D."/>
            <person name="Oidtmann B."/>
            <person name="Van Der Giezen M."/>
            <person name="Studholme D.J."/>
        </authorList>
    </citation>
    <scope>NUCLEOTIDE SEQUENCE [LARGE SCALE GENOMIC DNA]</scope>
    <source>
        <strain evidence="3 5">FDL457</strain>
        <strain evidence="2 4">SA</strain>
    </source>
</reference>
<dbReference type="PROSITE" id="PS50878">
    <property type="entry name" value="RT_POL"/>
    <property type="match status" value="1"/>
</dbReference>
<dbReference type="EMBL" id="QUTF01014431">
    <property type="protein sequence ID" value="RHZ13065.1"/>
    <property type="molecule type" value="Genomic_DNA"/>
</dbReference>
<evidence type="ECO:0000313" key="2">
    <source>
        <dbReference type="EMBL" id="RHY50558.1"/>
    </source>
</evidence>
<evidence type="ECO:0000313" key="5">
    <source>
        <dbReference type="Proteomes" id="UP000286510"/>
    </source>
</evidence>
<dbReference type="VEuPathDB" id="FungiDB:H257_18809"/>